<accession>A0ABC8V563</accession>
<name>A0ABC8V563_9AQUA</name>
<feature type="region of interest" description="Disordered" evidence="1">
    <location>
        <begin position="48"/>
        <end position="104"/>
    </location>
</feature>
<sequence length="104" mass="11637">MLLGDDAREVKIGCSRVGELRYDDEPTQWEWETARSFEVAALLTTIPTMGRGAGGSKRKMQTEDEGNDERVGRRRVCRVQGESGRKRKKVRGVGNAALSTRKAR</sequence>
<dbReference type="Proteomes" id="UP001642360">
    <property type="component" value="Unassembled WGS sequence"/>
</dbReference>
<dbReference type="AlphaFoldDB" id="A0ABC8V563"/>
<protein>
    <submittedName>
        <fullName evidence="2">Uncharacterized protein</fullName>
    </submittedName>
</protein>
<gene>
    <name evidence="2" type="ORF">ILEXP_LOCUS58571</name>
</gene>
<evidence type="ECO:0000313" key="2">
    <source>
        <dbReference type="EMBL" id="CAK9187957.1"/>
    </source>
</evidence>
<proteinExistence type="predicted"/>
<dbReference type="EMBL" id="CAUOFW020010217">
    <property type="protein sequence ID" value="CAK9187957.1"/>
    <property type="molecule type" value="Genomic_DNA"/>
</dbReference>
<comment type="caution">
    <text evidence="2">The sequence shown here is derived from an EMBL/GenBank/DDBJ whole genome shotgun (WGS) entry which is preliminary data.</text>
</comment>
<evidence type="ECO:0000313" key="3">
    <source>
        <dbReference type="Proteomes" id="UP001642360"/>
    </source>
</evidence>
<keyword evidence="3" id="KW-1185">Reference proteome</keyword>
<evidence type="ECO:0000256" key="1">
    <source>
        <dbReference type="SAM" id="MobiDB-lite"/>
    </source>
</evidence>
<organism evidence="2 3">
    <name type="scientific">Ilex paraguariensis</name>
    <name type="common">yerba mate</name>
    <dbReference type="NCBI Taxonomy" id="185542"/>
    <lineage>
        <taxon>Eukaryota</taxon>
        <taxon>Viridiplantae</taxon>
        <taxon>Streptophyta</taxon>
        <taxon>Embryophyta</taxon>
        <taxon>Tracheophyta</taxon>
        <taxon>Spermatophyta</taxon>
        <taxon>Magnoliopsida</taxon>
        <taxon>eudicotyledons</taxon>
        <taxon>Gunneridae</taxon>
        <taxon>Pentapetalae</taxon>
        <taxon>asterids</taxon>
        <taxon>campanulids</taxon>
        <taxon>Aquifoliales</taxon>
        <taxon>Aquifoliaceae</taxon>
        <taxon>Ilex</taxon>
    </lineage>
</organism>
<reference evidence="2 3" key="1">
    <citation type="submission" date="2024-02" db="EMBL/GenBank/DDBJ databases">
        <authorList>
            <person name="Vignale AGUSTIN F."/>
            <person name="Sosa J E."/>
            <person name="Modenutti C."/>
        </authorList>
    </citation>
    <scope>NUCLEOTIDE SEQUENCE [LARGE SCALE GENOMIC DNA]</scope>
</reference>